<evidence type="ECO:0000256" key="1">
    <source>
        <dbReference type="ARBA" id="ARBA00008361"/>
    </source>
</evidence>
<dbReference type="Gene3D" id="3.40.50.150">
    <property type="entry name" value="Vaccinia Virus protein VP39"/>
    <property type="match status" value="2"/>
</dbReference>
<gene>
    <name evidence="4" type="ORF">PRUPE_8G106400</name>
</gene>
<organism evidence="4 5">
    <name type="scientific">Prunus persica</name>
    <name type="common">Peach</name>
    <name type="synonym">Amygdalus persica</name>
    <dbReference type="NCBI Taxonomy" id="3760"/>
    <lineage>
        <taxon>Eukaryota</taxon>
        <taxon>Viridiplantae</taxon>
        <taxon>Streptophyta</taxon>
        <taxon>Embryophyta</taxon>
        <taxon>Tracheophyta</taxon>
        <taxon>Spermatophyta</taxon>
        <taxon>Magnoliopsida</taxon>
        <taxon>eudicotyledons</taxon>
        <taxon>Gunneridae</taxon>
        <taxon>Pentapetalae</taxon>
        <taxon>rosids</taxon>
        <taxon>fabids</taxon>
        <taxon>Rosales</taxon>
        <taxon>Rosaceae</taxon>
        <taxon>Amygdaloideae</taxon>
        <taxon>Amygdaleae</taxon>
        <taxon>Prunus</taxon>
    </lineage>
</organism>
<comment type="similarity">
    <text evidence="1">Belongs to the methyltransferase superfamily.</text>
</comment>
<sequence>MGTRQDPNGTHKNGGGPSTALAYLDPKYWDERFSTEEHYEWLKDYSHFRHLIQSHITPNSSEVLFVDSGDPWHPRPATVTKVMKMLEGVHRVLKPDGIYISISFGQPHFRRPLFEAPQFTWSVEWSTFGDGFHYFFYTLKKGRRSLDDKGSSKEKLEIPSICLFQDELEGEDYLFRTNIDELNC</sequence>
<keyword evidence="3" id="KW-0808">Transferase</keyword>
<reference evidence="4 5" key="1">
    <citation type="journal article" date="2013" name="Nat. Genet.">
        <title>The high-quality draft genome of peach (Prunus persica) identifies unique patterns of genetic diversity, domestication and genome evolution.</title>
        <authorList>
            <consortium name="International Peach Genome Initiative"/>
            <person name="Verde I."/>
            <person name="Abbott A.G."/>
            <person name="Scalabrin S."/>
            <person name="Jung S."/>
            <person name="Shu S."/>
            <person name="Marroni F."/>
            <person name="Zhebentyayeva T."/>
            <person name="Dettori M.T."/>
            <person name="Grimwood J."/>
            <person name="Cattonaro F."/>
            <person name="Zuccolo A."/>
            <person name="Rossini L."/>
            <person name="Jenkins J."/>
            <person name="Vendramin E."/>
            <person name="Meisel L.A."/>
            <person name="Decroocq V."/>
            <person name="Sosinski B."/>
            <person name="Prochnik S."/>
            <person name="Mitros T."/>
            <person name="Policriti A."/>
            <person name="Cipriani G."/>
            <person name="Dondini L."/>
            <person name="Ficklin S."/>
            <person name="Goodstein D.M."/>
            <person name="Xuan P."/>
            <person name="Del Fabbro C."/>
            <person name="Aramini V."/>
            <person name="Copetti D."/>
            <person name="Gonzalez S."/>
            <person name="Horner D.S."/>
            <person name="Falchi R."/>
            <person name="Lucas S."/>
            <person name="Mica E."/>
            <person name="Maldonado J."/>
            <person name="Lazzari B."/>
            <person name="Bielenberg D."/>
            <person name="Pirona R."/>
            <person name="Miculan M."/>
            <person name="Barakat A."/>
            <person name="Testolin R."/>
            <person name="Stella A."/>
            <person name="Tartarini S."/>
            <person name="Tonutti P."/>
            <person name="Arus P."/>
            <person name="Orellana A."/>
            <person name="Wells C."/>
            <person name="Main D."/>
            <person name="Vizzotto G."/>
            <person name="Silva H."/>
            <person name="Salamini F."/>
            <person name="Schmutz J."/>
            <person name="Morgante M."/>
            <person name="Rokhsar D.S."/>
        </authorList>
    </citation>
    <scope>NUCLEOTIDE SEQUENCE [LARGE SCALE GENOMIC DNA]</scope>
    <source>
        <strain evidence="5">cv. Nemared</strain>
    </source>
</reference>
<dbReference type="AlphaFoldDB" id="A0A251MYC9"/>
<dbReference type="InterPro" id="IPR051419">
    <property type="entry name" value="Lys/N-term_MeTrsfase_sf"/>
</dbReference>
<dbReference type="GO" id="GO:0032259">
    <property type="term" value="P:methylation"/>
    <property type="evidence" value="ECO:0007669"/>
    <property type="project" value="UniProtKB-KW"/>
</dbReference>
<proteinExistence type="inferred from homology"/>
<dbReference type="PANTHER" id="PTHR12176">
    <property type="entry name" value="SAM-DEPENDENT METHYLTRANSFERASE SUPERFAMILY PROTEIN"/>
    <property type="match status" value="1"/>
</dbReference>
<evidence type="ECO:0000256" key="3">
    <source>
        <dbReference type="ARBA" id="ARBA00022679"/>
    </source>
</evidence>
<dbReference type="InterPro" id="IPR029063">
    <property type="entry name" value="SAM-dependent_MTases_sf"/>
</dbReference>
<protein>
    <recommendedName>
        <fullName evidence="6">Methyltransferase type 11 domain-containing protein</fullName>
    </recommendedName>
</protein>
<dbReference type="Proteomes" id="UP000006882">
    <property type="component" value="Chromosome G8"/>
</dbReference>
<evidence type="ECO:0000313" key="4">
    <source>
        <dbReference type="EMBL" id="ONH91319.1"/>
    </source>
</evidence>
<dbReference type="SUPFAM" id="SSF53335">
    <property type="entry name" value="S-adenosyl-L-methionine-dependent methyltransferases"/>
    <property type="match status" value="1"/>
</dbReference>
<name>A0A251MYC9_PRUPE</name>
<keyword evidence="2" id="KW-0489">Methyltransferase</keyword>
<dbReference type="PANTHER" id="PTHR12176:SF80">
    <property type="entry name" value="EEF1A LYSINE METHYLTRANSFERASE 4"/>
    <property type="match status" value="1"/>
</dbReference>
<dbReference type="Gramene" id="ONH91319">
    <property type="protein sequence ID" value="ONH91319"/>
    <property type="gene ID" value="PRUPE_8G106400"/>
</dbReference>
<dbReference type="EMBL" id="CM007658">
    <property type="protein sequence ID" value="ONH91319.1"/>
    <property type="molecule type" value="Genomic_DNA"/>
</dbReference>
<evidence type="ECO:0000313" key="5">
    <source>
        <dbReference type="Proteomes" id="UP000006882"/>
    </source>
</evidence>
<evidence type="ECO:0008006" key="6">
    <source>
        <dbReference type="Google" id="ProtNLM"/>
    </source>
</evidence>
<dbReference type="GO" id="GO:0008168">
    <property type="term" value="F:methyltransferase activity"/>
    <property type="evidence" value="ECO:0007669"/>
    <property type="project" value="UniProtKB-KW"/>
</dbReference>
<keyword evidence="5" id="KW-1185">Reference proteome</keyword>
<evidence type="ECO:0000256" key="2">
    <source>
        <dbReference type="ARBA" id="ARBA00022603"/>
    </source>
</evidence>
<accession>A0A251MYC9</accession>